<dbReference type="PROSITE" id="PS50089">
    <property type="entry name" value="ZF_RING_2"/>
    <property type="match status" value="1"/>
</dbReference>
<comment type="PTM">
    <text evidence="11">Ubiquitinated; autoubiquitinated.</text>
</comment>
<feature type="compositionally biased region" description="Low complexity" evidence="12">
    <location>
        <begin position="207"/>
        <end position="234"/>
    </location>
</feature>
<evidence type="ECO:0000259" key="14">
    <source>
        <dbReference type="PROSITE" id="PS50918"/>
    </source>
</evidence>
<comment type="caution">
    <text evidence="15">The sequence shown here is derived from an EMBL/GenBank/DDBJ whole genome shotgun (WGS) entry which is preliminary data.</text>
</comment>
<keyword evidence="8 11" id="KW-0833">Ubl conjugation pathway</keyword>
<evidence type="ECO:0000256" key="11">
    <source>
        <dbReference type="RuleBase" id="RU367115"/>
    </source>
</evidence>
<gene>
    <name evidence="15" type="ORF">DGYR_LOCUS1124</name>
</gene>
<dbReference type="EC" id="2.3.2.27" evidence="11"/>
<feature type="domain" description="RING-type" evidence="13">
    <location>
        <begin position="40"/>
        <end position="78"/>
    </location>
</feature>
<sequence>MSENSRAKCSARSGPTVGAEVEKKVLEENKTRILSEHEECSVCLQSCIHPVLLPCNHIFCFLCIKGAAQRDRRCALCRTEIPNEFFKNPNLVPVIDKKTESRKESSHRWFYEGRGGWWQYDERSNKDIEDRYIKKEYKFEVQIAGSLYVIDLENYQQINRNDPSRRRKIKRDVSPPDLKGIAGLKISSESRNRSQICDREGADGGSAEETPTRTSTSTRTTSTRTSTRASETSTVDVLSESSTAAGGRREADGTD</sequence>
<dbReference type="InterPro" id="IPR004170">
    <property type="entry name" value="WWE_dom"/>
</dbReference>
<accession>A0A7I8V8I6</accession>
<dbReference type="Pfam" id="PF13920">
    <property type="entry name" value="zf-C3HC4_3"/>
    <property type="match status" value="1"/>
</dbReference>
<dbReference type="InterPro" id="IPR033509">
    <property type="entry name" value="RNF146"/>
</dbReference>
<dbReference type="PROSITE" id="PS00518">
    <property type="entry name" value="ZF_RING_1"/>
    <property type="match status" value="1"/>
</dbReference>
<dbReference type="CDD" id="cd16546">
    <property type="entry name" value="RING-HC_RNF146"/>
    <property type="match status" value="1"/>
</dbReference>
<reference evidence="15 16" key="1">
    <citation type="submission" date="2020-08" db="EMBL/GenBank/DDBJ databases">
        <authorList>
            <person name="Hejnol A."/>
        </authorList>
    </citation>
    <scope>NUCLEOTIDE SEQUENCE [LARGE SCALE GENOMIC DNA]</scope>
</reference>
<dbReference type="GO" id="GO:0072572">
    <property type="term" value="F:poly-ADP-D-ribose binding"/>
    <property type="evidence" value="ECO:0007669"/>
    <property type="project" value="UniProtKB-UniRule"/>
</dbReference>
<dbReference type="PANTHER" id="PTHR13417:SF2">
    <property type="entry name" value="E3 UBIQUITIN-PROTEIN LIGASE RNF146"/>
    <property type="match status" value="1"/>
</dbReference>
<dbReference type="InterPro" id="IPR044110">
    <property type="entry name" value="RING-HC_RNF146"/>
</dbReference>
<proteinExistence type="predicted"/>
<dbReference type="PROSITE" id="PS50918">
    <property type="entry name" value="WWE"/>
    <property type="match status" value="1"/>
</dbReference>
<evidence type="ECO:0000313" key="15">
    <source>
        <dbReference type="EMBL" id="CAD5111899.1"/>
    </source>
</evidence>
<comment type="catalytic activity">
    <reaction evidence="1 11">
        <text>S-ubiquitinyl-[E2 ubiquitin-conjugating enzyme]-L-cysteine + [acceptor protein]-L-lysine = [E2 ubiquitin-conjugating enzyme]-L-cysteine + N(6)-ubiquitinyl-[acceptor protein]-L-lysine.</text>
        <dbReference type="EC" id="2.3.2.27"/>
    </reaction>
</comment>
<dbReference type="GO" id="GO:0016055">
    <property type="term" value="P:Wnt signaling pathway"/>
    <property type="evidence" value="ECO:0007669"/>
    <property type="project" value="UniProtKB-KW"/>
</dbReference>
<keyword evidence="6 11" id="KW-0479">Metal-binding</keyword>
<comment type="domain">
    <text evidence="11">The WWE domain mediates non-covalent poly(ADP-ribose)-binding.</text>
</comment>
<dbReference type="SMART" id="SM00678">
    <property type="entry name" value="WWE"/>
    <property type="match status" value="1"/>
</dbReference>
<dbReference type="EMBL" id="CAJFCJ010000002">
    <property type="protein sequence ID" value="CAD5111899.1"/>
    <property type="molecule type" value="Genomic_DNA"/>
</dbReference>
<dbReference type="AlphaFoldDB" id="A0A7I8V8I6"/>
<evidence type="ECO:0000256" key="7">
    <source>
        <dbReference type="ARBA" id="ARBA00022771"/>
    </source>
</evidence>
<comment type="pathway">
    <text evidence="11">Protein modification; protein ubiquitination.</text>
</comment>
<feature type="region of interest" description="Disordered" evidence="12">
    <location>
        <begin position="161"/>
        <end position="255"/>
    </location>
</feature>
<dbReference type="Pfam" id="PF02825">
    <property type="entry name" value="WWE"/>
    <property type="match status" value="1"/>
</dbReference>
<dbReference type="SUPFAM" id="SSF117839">
    <property type="entry name" value="WWE domain"/>
    <property type="match status" value="1"/>
</dbReference>
<dbReference type="GO" id="GO:0006511">
    <property type="term" value="P:ubiquitin-dependent protein catabolic process"/>
    <property type="evidence" value="ECO:0007669"/>
    <property type="project" value="UniProtKB-UniRule"/>
</dbReference>
<name>A0A7I8V8I6_9ANNE</name>
<dbReference type="OrthoDB" id="10065815at2759"/>
<comment type="subcellular location">
    <subcellularLocation>
        <location evidence="2 11">Cytoplasm</location>
        <location evidence="2 11">Cytosol</location>
    </subcellularLocation>
</comment>
<evidence type="ECO:0000256" key="8">
    <source>
        <dbReference type="ARBA" id="ARBA00022786"/>
    </source>
</evidence>
<feature type="compositionally biased region" description="Basic and acidic residues" evidence="12">
    <location>
        <begin position="188"/>
        <end position="202"/>
    </location>
</feature>
<keyword evidence="7 10" id="KW-0863">Zinc-finger</keyword>
<dbReference type="InterPro" id="IPR017907">
    <property type="entry name" value="Znf_RING_CS"/>
</dbReference>
<evidence type="ECO:0000256" key="5">
    <source>
        <dbReference type="ARBA" id="ARBA00022687"/>
    </source>
</evidence>
<evidence type="ECO:0000256" key="1">
    <source>
        <dbReference type="ARBA" id="ARBA00000900"/>
    </source>
</evidence>
<dbReference type="GO" id="GO:0005634">
    <property type="term" value="C:nucleus"/>
    <property type="evidence" value="ECO:0007669"/>
    <property type="project" value="TreeGrafter"/>
</dbReference>
<keyword evidence="16" id="KW-1185">Reference proteome</keyword>
<feature type="domain" description="WWE" evidence="14">
    <location>
        <begin position="95"/>
        <end position="171"/>
    </location>
</feature>
<dbReference type="GO" id="GO:0051865">
    <property type="term" value="P:protein autoubiquitination"/>
    <property type="evidence" value="ECO:0007669"/>
    <property type="project" value="UniProtKB-UniRule"/>
</dbReference>
<dbReference type="GO" id="GO:0061630">
    <property type="term" value="F:ubiquitin protein ligase activity"/>
    <property type="evidence" value="ECO:0007669"/>
    <property type="project" value="UniProtKB-UniRule"/>
</dbReference>
<evidence type="ECO:0000313" key="16">
    <source>
        <dbReference type="Proteomes" id="UP000549394"/>
    </source>
</evidence>
<dbReference type="GO" id="GO:0005829">
    <property type="term" value="C:cytosol"/>
    <property type="evidence" value="ECO:0007669"/>
    <property type="project" value="UniProtKB-SubCell"/>
</dbReference>
<dbReference type="UniPathway" id="UPA00143"/>
<dbReference type="InterPro" id="IPR018123">
    <property type="entry name" value="WWE-dom_subgr"/>
</dbReference>
<dbReference type="InterPro" id="IPR013083">
    <property type="entry name" value="Znf_RING/FYVE/PHD"/>
</dbReference>
<organism evidence="15 16">
    <name type="scientific">Dimorphilus gyrociliatus</name>
    <dbReference type="NCBI Taxonomy" id="2664684"/>
    <lineage>
        <taxon>Eukaryota</taxon>
        <taxon>Metazoa</taxon>
        <taxon>Spiralia</taxon>
        <taxon>Lophotrochozoa</taxon>
        <taxon>Annelida</taxon>
        <taxon>Polychaeta</taxon>
        <taxon>Polychaeta incertae sedis</taxon>
        <taxon>Dinophilidae</taxon>
        <taxon>Dimorphilus</taxon>
    </lineage>
</organism>
<feature type="compositionally biased region" description="Polar residues" evidence="12">
    <location>
        <begin position="235"/>
        <end position="244"/>
    </location>
</feature>
<evidence type="ECO:0000259" key="13">
    <source>
        <dbReference type="PROSITE" id="PS50089"/>
    </source>
</evidence>
<protein>
    <recommendedName>
        <fullName evidence="11">E3 ubiquitin-protein ligase</fullName>
        <ecNumber evidence="11">2.3.2.27</ecNumber>
    </recommendedName>
</protein>
<evidence type="ECO:0000256" key="3">
    <source>
        <dbReference type="ARBA" id="ARBA00022490"/>
    </source>
</evidence>
<dbReference type="Gene3D" id="3.30.40.10">
    <property type="entry name" value="Zinc/RING finger domain, C3HC4 (zinc finger)"/>
    <property type="match status" value="1"/>
</dbReference>
<dbReference type="Proteomes" id="UP000549394">
    <property type="component" value="Unassembled WGS sequence"/>
</dbReference>
<keyword evidence="4 11" id="KW-0808">Transferase</keyword>
<evidence type="ECO:0000256" key="2">
    <source>
        <dbReference type="ARBA" id="ARBA00004514"/>
    </source>
</evidence>
<evidence type="ECO:0000256" key="6">
    <source>
        <dbReference type="ARBA" id="ARBA00022723"/>
    </source>
</evidence>
<keyword evidence="9 11" id="KW-0862">Zinc</keyword>
<evidence type="ECO:0000256" key="12">
    <source>
        <dbReference type="SAM" id="MobiDB-lite"/>
    </source>
</evidence>
<dbReference type="SUPFAM" id="SSF57850">
    <property type="entry name" value="RING/U-box"/>
    <property type="match status" value="1"/>
</dbReference>
<dbReference type="PANTHER" id="PTHR13417">
    <property type="entry name" value="E3 UBIQUITIN-PROTEIN LIGASE RNF146"/>
    <property type="match status" value="1"/>
</dbReference>
<evidence type="ECO:0000256" key="9">
    <source>
        <dbReference type="ARBA" id="ARBA00022833"/>
    </source>
</evidence>
<dbReference type="SMART" id="SM00184">
    <property type="entry name" value="RING"/>
    <property type="match status" value="1"/>
</dbReference>
<evidence type="ECO:0000256" key="10">
    <source>
        <dbReference type="PROSITE-ProRule" id="PRU00175"/>
    </source>
</evidence>
<evidence type="ECO:0000256" key="4">
    <source>
        <dbReference type="ARBA" id="ARBA00022679"/>
    </source>
</evidence>
<keyword evidence="5" id="KW-0879">Wnt signaling pathway</keyword>
<dbReference type="InterPro" id="IPR001841">
    <property type="entry name" value="Znf_RING"/>
</dbReference>
<comment type="function">
    <text evidence="11">E3 ubiquitin-protein ligase that specifically binds poly-ADP-ribosylated proteins and mediates their ubiquitination and subsequent degradation.</text>
</comment>
<dbReference type="Gene3D" id="3.30.720.50">
    <property type="match status" value="1"/>
</dbReference>
<dbReference type="InterPro" id="IPR037197">
    <property type="entry name" value="WWE_dom_sf"/>
</dbReference>
<dbReference type="GO" id="GO:0008270">
    <property type="term" value="F:zinc ion binding"/>
    <property type="evidence" value="ECO:0007669"/>
    <property type="project" value="UniProtKB-UniRule"/>
</dbReference>
<keyword evidence="3 11" id="KW-0963">Cytoplasm</keyword>